<protein>
    <recommendedName>
        <fullName evidence="3">Excreted virulence factor EspC (Type VII ESX diderm)</fullName>
    </recommendedName>
</protein>
<name>A0A370HYK3_9NOCA</name>
<dbReference type="STRING" id="1210086.GCA_001613105_05862"/>
<comment type="caution">
    <text evidence="1">The sequence shown here is derived from an EMBL/GenBank/DDBJ whole genome shotgun (WGS) entry which is preliminary data.</text>
</comment>
<reference evidence="1 2" key="1">
    <citation type="submission" date="2018-07" db="EMBL/GenBank/DDBJ databases">
        <title>Genomic Encyclopedia of Type Strains, Phase IV (KMG-IV): sequencing the most valuable type-strain genomes for metagenomic binning, comparative biology and taxonomic classification.</title>
        <authorList>
            <person name="Goeker M."/>
        </authorList>
    </citation>
    <scope>NUCLEOTIDE SEQUENCE [LARGE SCALE GENOMIC DNA]</scope>
    <source>
        <strain evidence="1 2">DSM 44290</strain>
    </source>
</reference>
<accession>A0A370HYK3</accession>
<gene>
    <name evidence="1" type="ORF">DFR76_110274</name>
</gene>
<dbReference type="RefSeq" id="WP_068004585.1">
    <property type="nucleotide sequence ID" value="NZ_QQBC01000010.1"/>
</dbReference>
<evidence type="ECO:0008006" key="3">
    <source>
        <dbReference type="Google" id="ProtNLM"/>
    </source>
</evidence>
<organism evidence="1 2">
    <name type="scientific">Nocardia pseudobrasiliensis</name>
    <dbReference type="NCBI Taxonomy" id="45979"/>
    <lineage>
        <taxon>Bacteria</taxon>
        <taxon>Bacillati</taxon>
        <taxon>Actinomycetota</taxon>
        <taxon>Actinomycetes</taxon>
        <taxon>Mycobacteriales</taxon>
        <taxon>Nocardiaceae</taxon>
        <taxon>Nocardia</taxon>
    </lineage>
</organism>
<sequence length="110" mass="11899">MAGFLSVDIDVLGKMVQLLRGSEQVLNDAMTAMKQGGHGDIGPQVLNDAADSFQTRWHYGLQRIGEHAKSAGDGISQCRDAYEEVDQGFADALTQAQSAVDQSLGQFERK</sequence>
<proteinExistence type="predicted"/>
<dbReference type="AlphaFoldDB" id="A0A370HYK3"/>
<dbReference type="Proteomes" id="UP000254869">
    <property type="component" value="Unassembled WGS sequence"/>
</dbReference>
<dbReference type="EMBL" id="QQBC01000010">
    <property type="protein sequence ID" value="RDI63577.1"/>
    <property type="molecule type" value="Genomic_DNA"/>
</dbReference>
<evidence type="ECO:0000313" key="2">
    <source>
        <dbReference type="Proteomes" id="UP000254869"/>
    </source>
</evidence>
<evidence type="ECO:0000313" key="1">
    <source>
        <dbReference type="EMBL" id="RDI63577.1"/>
    </source>
</evidence>
<keyword evidence="2" id="KW-1185">Reference proteome</keyword>